<accession>A0A1H2AM31</accession>
<sequence length="164" mass="18317">MQAPTMRRRAFGTSMSMNAMTYSKEVSQAAAGSRLSSEPLASDLLPKFQHPAAAPFQRPGPEVLSEAIPVFFIGRNRNGFWIARDVDGRFGGVFWSKEAAIRFARNIWPAGCATIFPQTRFELDIENGGNPLVSYIEITQRFLTRGLRRLTAVTRTLVRLGKRP</sequence>
<keyword evidence="2" id="KW-1185">Reference proteome</keyword>
<evidence type="ECO:0000313" key="1">
    <source>
        <dbReference type="EMBL" id="SDT46877.1"/>
    </source>
</evidence>
<dbReference type="EMBL" id="LT629750">
    <property type="protein sequence ID" value="SDT46877.1"/>
    <property type="molecule type" value="Genomic_DNA"/>
</dbReference>
<evidence type="ECO:0000313" key="2">
    <source>
        <dbReference type="Proteomes" id="UP000243904"/>
    </source>
</evidence>
<name>A0A1H2AM31_9BRAD</name>
<reference evidence="2" key="1">
    <citation type="submission" date="2016-10" db="EMBL/GenBank/DDBJ databases">
        <authorList>
            <person name="Varghese N."/>
            <person name="Submissions S."/>
        </authorList>
    </citation>
    <scope>NUCLEOTIDE SEQUENCE [LARGE SCALE GENOMIC DNA]</scope>
    <source>
        <strain evidence="2">GAS369</strain>
    </source>
</reference>
<gene>
    <name evidence="1" type="ORF">SAMN05444158_6272</name>
</gene>
<dbReference type="AlphaFoldDB" id="A0A1H2AM31"/>
<protein>
    <submittedName>
        <fullName evidence="1">Uncharacterized protein</fullName>
    </submittedName>
</protein>
<proteinExistence type="predicted"/>
<organism evidence="1 2">
    <name type="scientific">Bradyrhizobium canariense</name>
    <dbReference type="NCBI Taxonomy" id="255045"/>
    <lineage>
        <taxon>Bacteria</taxon>
        <taxon>Pseudomonadati</taxon>
        <taxon>Pseudomonadota</taxon>
        <taxon>Alphaproteobacteria</taxon>
        <taxon>Hyphomicrobiales</taxon>
        <taxon>Nitrobacteraceae</taxon>
        <taxon>Bradyrhizobium</taxon>
    </lineage>
</organism>
<dbReference type="Proteomes" id="UP000243904">
    <property type="component" value="Chromosome I"/>
</dbReference>